<accession>A0A6A4INM6</accession>
<dbReference type="PROSITE" id="PS51746">
    <property type="entry name" value="PPM_2"/>
    <property type="match status" value="1"/>
</dbReference>
<dbReference type="SMART" id="SM00332">
    <property type="entry name" value="PP2Cc"/>
    <property type="match status" value="1"/>
</dbReference>
<dbReference type="EMBL" id="ML769386">
    <property type="protein sequence ID" value="KAE9409965.1"/>
    <property type="molecule type" value="Genomic_DNA"/>
</dbReference>
<dbReference type="Pfam" id="PF00481">
    <property type="entry name" value="PP2C"/>
    <property type="match status" value="1"/>
</dbReference>
<dbReference type="PANTHER" id="PTHR13832:SF792">
    <property type="entry name" value="GM14286P"/>
    <property type="match status" value="1"/>
</dbReference>
<dbReference type="InterPro" id="IPR036457">
    <property type="entry name" value="PPM-type-like_dom_sf"/>
</dbReference>
<dbReference type="Proteomes" id="UP000799118">
    <property type="component" value="Unassembled WGS sequence"/>
</dbReference>
<proteinExistence type="predicted"/>
<name>A0A6A4INM6_9AGAR</name>
<protein>
    <submittedName>
        <fullName evidence="2">Protein serine/threonine phosphatase 2C</fullName>
    </submittedName>
</protein>
<dbReference type="InterPro" id="IPR015655">
    <property type="entry name" value="PP2C"/>
</dbReference>
<dbReference type="PANTHER" id="PTHR13832">
    <property type="entry name" value="PROTEIN PHOSPHATASE 2C"/>
    <property type="match status" value="1"/>
</dbReference>
<evidence type="ECO:0000259" key="1">
    <source>
        <dbReference type="PROSITE" id="PS51746"/>
    </source>
</evidence>
<organism evidence="2 3">
    <name type="scientific">Gymnopus androsaceus JB14</name>
    <dbReference type="NCBI Taxonomy" id="1447944"/>
    <lineage>
        <taxon>Eukaryota</taxon>
        <taxon>Fungi</taxon>
        <taxon>Dikarya</taxon>
        <taxon>Basidiomycota</taxon>
        <taxon>Agaricomycotina</taxon>
        <taxon>Agaricomycetes</taxon>
        <taxon>Agaricomycetidae</taxon>
        <taxon>Agaricales</taxon>
        <taxon>Marasmiineae</taxon>
        <taxon>Omphalotaceae</taxon>
        <taxon>Gymnopus</taxon>
    </lineage>
</organism>
<dbReference type="InterPro" id="IPR001932">
    <property type="entry name" value="PPM-type_phosphatase-like_dom"/>
</dbReference>
<gene>
    <name evidence="2" type="ORF">BT96DRAFT_1012256</name>
</gene>
<dbReference type="GO" id="GO:0004741">
    <property type="term" value="F:[pyruvate dehydrogenase (acetyl-transferring)]-phosphatase activity"/>
    <property type="evidence" value="ECO:0007669"/>
    <property type="project" value="TreeGrafter"/>
</dbReference>
<reference evidence="2" key="1">
    <citation type="journal article" date="2019" name="Environ. Microbiol.">
        <title>Fungal ecological strategies reflected in gene transcription - a case study of two litter decomposers.</title>
        <authorList>
            <person name="Barbi F."/>
            <person name="Kohler A."/>
            <person name="Barry K."/>
            <person name="Baskaran P."/>
            <person name="Daum C."/>
            <person name="Fauchery L."/>
            <person name="Ihrmark K."/>
            <person name="Kuo A."/>
            <person name="LaButti K."/>
            <person name="Lipzen A."/>
            <person name="Morin E."/>
            <person name="Grigoriev I.V."/>
            <person name="Henrissat B."/>
            <person name="Lindahl B."/>
            <person name="Martin F."/>
        </authorList>
    </citation>
    <scope>NUCLEOTIDE SEQUENCE</scope>
    <source>
        <strain evidence="2">JB14</strain>
    </source>
</reference>
<feature type="domain" description="PPM-type phosphatase" evidence="1">
    <location>
        <begin position="79"/>
        <end position="517"/>
    </location>
</feature>
<dbReference type="SUPFAM" id="SSF81606">
    <property type="entry name" value="PP2C-like"/>
    <property type="match status" value="1"/>
</dbReference>
<dbReference type="AlphaFoldDB" id="A0A6A4INM6"/>
<evidence type="ECO:0000313" key="3">
    <source>
        <dbReference type="Proteomes" id="UP000799118"/>
    </source>
</evidence>
<dbReference type="Gene3D" id="3.60.40.10">
    <property type="entry name" value="PPM-type phosphatase domain"/>
    <property type="match status" value="1"/>
</dbReference>
<sequence length="536" mass="57732">MLRRAWKPLAASIIVAGPAYYYLTAREQTFEFPVKVKGSDGKKSEIIMKTLPLLSMKTVDSRLRQDATSETNSRPYGVTWHHTTSSLASNDPIEDAHSHQIIQSNDGTKGDLLFYTVFDGHGGRNTSQLLSRTLINAVALQLSQLAAASDSPSTKSFSDNLFGIWSKSASLGSWDVPSISSAIENAFVEFDNVLLDAPISILKQAVQEGKMSANGPVPDLSGNASGVQTLQAAISGSCALMALFDTAQRDLYIACTGDSRAVAGVWKPAVEGAKGTWEVDVLSEDQTAKNPKEVERLRSEHPTSEASNVVMNGRVLGGLEPSRAFGDARYKWPLAMQELWAVFSCTNVVKTESGCSLNQVYMVGNGTPLRKPPRTFKTPPYVTARPVVTHRKLSFDDPSSLRFLVIATDGLWDVLTPEEVVGLVGGHLAGLKGTISKDTLPSLVPTSIANAGVDGKAGKERSSGGGSWAFVDDNLSTHLIRNALGGGDEEDLRKMMSIPAGISRRYRDDITVTVVWWETGKEGDVTSTDVVVKSKL</sequence>
<dbReference type="GO" id="GO:0005739">
    <property type="term" value="C:mitochondrion"/>
    <property type="evidence" value="ECO:0007669"/>
    <property type="project" value="TreeGrafter"/>
</dbReference>
<dbReference type="CDD" id="cd00143">
    <property type="entry name" value="PP2Cc"/>
    <property type="match status" value="1"/>
</dbReference>
<evidence type="ECO:0000313" key="2">
    <source>
        <dbReference type="EMBL" id="KAE9409965.1"/>
    </source>
</evidence>
<keyword evidence="3" id="KW-1185">Reference proteome</keyword>
<dbReference type="OrthoDB" id="420076at2759"/>